<feature type="region of interest" description="Disordered" evidence="5">
    <location>
        <begin position="1569"/>
        <end position="1599"/>
    </location>
</feature>
<dbReference type="Gene3D" id="3.40.50.1820">
    <property type="entry name" value="alpha/beta hydrolase"/>
    <property type="match status" value="1"/>
</dbReference>
<evidence type="ECO:0000313" key="8">
    <source>
        <dbReference type="Proteomes" id="UP000503162"/>
    </source>
</evidence>
<keyword evidence="8" id="KW-1185">Reference proteome</keyword>
<dbReference type="Pfam" id="PF00004">
    <property type="entry name" value="AAA"/>
    <property type="match status" value="1"/>
</dbReference>
<dbReference type="PANTHER" id="PTHR48182:SF2">
    <property type="entry name" value="PROTEIN SERAC1"/>
    <property type="match status" value="1"/>
</dbReference>
<keyword evidence="4" id="KW-0472">Membrane</keyword>
<dbReference type="InterPro" id="IPR003593">
    <property type="entry name" value="AAA+_ATPase"/>
</dbReference>
<dbReference type="Proteomes" id="UP000503162">
    <property type="component" value="Chromosome"/>
</dbReference>
<evidence type="ECO:0000256" key="3">
    <source>
        <dbReference type="ARBA" id="ARBA00022824"/>
    </source>
</evidence>
<evidence type="ECO:0000256" key="5">
    <source>
        <dbReference type="SAM" id="MobiDB-lite"/>
    </source>
</evidence>
<dbReference type="SUPFAM" id="SSF52540">
    <property type="entry name" value="P-loop containing nucleoside triphosphate hydrolases"/>
    <property type="match status" value="1"/>
</dbReference>
<dbReference type="InterPro" id="IPR003959">
    <property type="entry name" value="ATPase_AAA_core"/>
</dbReference>
<dbReference type="EMBL" id="CP049989">
    <property type="protein sequence ID" value="QIM52605.1"/>
    <property type="molecule type" value="Genomic_DNA"/>
</dbReference>
<dbReference type="Gene3D" id="3.40.50.300">
    <property type="entry name" value="P-loop containing nucleotide triphosphate hydrolases"/>
    <property type="match status" value="1"/>
</dbReference>
<accession>A0A6G8IHU7</accession>
<feature type="compositionally biased region" description="Polar residues" evidence="5">
    <location>
        <begin position="280"/>
        <end position="289"/>
    </location>
</feature>
<dbReference type="GO" id="GO:0016887">
    <property type="term" value="F:ATP hydrolysis activity"/>
    <property type="evidence" value="ECO:0007669"/>
    <property type="project" value="InterPro"/>
</dbReference>
<evidence type="ECO:0000256" key="2">
    <source>
        <dbReference type="ARBA" id="ARBA00004370"/>
    </source>
</evidence>
<evidence type="ECO:0000259" key="6">
    <source>
        <dbReference type="SMART" id="SM00382"/>
    </source>
</evidence>
<feature type="region of interest" description="Disordered" evidence="5">
    <location>
        <begin position="262"/>
        <end position="289"/>
    </location>
</feature>
<comment type="subcellular location">
    <subcellularLocation>
        <location evidence="1">Endoplasmic reticulum</location>
    </subcellularLocation>
    <subcellularLocation>
        <location evidence="2">Membrane</location>
    </subcellularLocation>
</comment>
<protein>
    <submittedName>
        <fullName evidence="7">AAA family ATPase</fullName>
    </submittedName>
</protein>
<dbReference type="GO" id="GO:0016020">
    <property type="term" value="C:membrane"/>
    <property type="evidence" value="ECO:0007669"/>
    <property type="project" value="UniProtKB-SubCell"/>
</dbReference>
<dbReference type="CDD" id="cd00009">
    <property type="entry name" value="AAA"/>
    <property type="match status" value="1"/>
</dbReference>
<dbReference type="Pfam" id="PF12697">
    <property type="entry name" value="Abhydrolase_6"/>
    <property type="match status" value="1"/>
</dbReference>
<gene>
    <name evidence="7" type="ORF">G9Q37_10825</name>
</gene>
<dbReference type="InterPro" id="IPR029058">
    <property type="entry name" value="AB_hydrolase_fold"/>
</dbReference>
<dbReference type="InterPro" id="IPR000073">
    <property type="entry name" value="AB_hydrolase_1"/>
</dbReference>
<dbReference type="InterPro" id="IPR052374">
    <property type="entry name" value="SERAC1"/>
</dbReference>
<sequence length="1599" mass="176842">MTTLTRVHMASVPDALHVVFVHGLGGDAWSTWMHNPKDRATLWPGWIGEEVGCNVWVAGYGAALSGWTDAAMHLSDLGEALFAALQVERDLQDHRIVLVGHSLGGLVIKSGMTQAQALGDPLRVTLLERIAGVVFVGTPHQGSSLATVADKLRLLLRTNAQVTNMVSDDAWLKLLNGQFRYLQVQRSFRVRVFFESKGVFIGRRVFGLALGGRQLIVDRNSSDPGIAGVNPTAIDGDHIEIAKPKSRQALIHKALVEFLKGMARGPEGPPPAADRRRSTPWASSSDVPTTLRSASAPLLSWPSTLSDGTWLHRPELSSLIESLAAESSSTHFLLGDPGCGKSSLLVRLAQERQAADWCVLAIKADRLPSDVLDRQALSKHLNLEADTATILRGLARTVPVLVLIDQVDALADLVVQHSARLRVLLDLVQDLSEAEGVHTVISCRTFEQKHDPALRNLDATVIRLELPEWSTVQPVLAARGLQVDVWNQDIQQVLRSPHALEIFLSLLGGATEPEVLRSFQGLLEKQWETQVLSDATGRRRATLRHLAKLMADREVLGLPLVQVEDHYTDIQALAAAGLLRLDQGPGRVEFRHQTLYEFVRARSFLEESGSLTETVRAQQGSLRIRPQMWHALGYFRGASPEEYGVEIGRLWAADLRPHLKMLLIEFLGLQTTPTSAERQLVERAMSDQWFLPRFIGAAVGSPGWFAALLPAHLPRLMALPVDQAQALLPMFRQALHFSPEAVVDLVRRHWLDDADRDVLSWQALGGGDVAPQAGLWLDSFVLIAGRSPIAEWAIGHVAGVVSAAQPEEAPRLIAAWLRRRIDAATAPLANAPEDDETAYVVMTKNVQAAFEERQFHEMEVIAEAAPRAFVMAMWPLLLEGLQHFASESPSVVIGYRRNSGLMFQELDDEDARYERPLLRSFQLGIQGWADSDPDGFLEFVTANAQSELLLVHRFLALGLVRAAAHAPQRVFDYLRGDSRRLVLGSYADVHKESIAMIAGVGSLLDDPSYAELETILRDWRYYNEVAQQDDAGTRQQRQQWARQHRLRLLRALPEERRSAALQRLVDEEERAFPGLTDKDVHFGGFQWIGSPVSAQQMNRATDADILNVFSELTDDAAWDHPRHRMKGGAIQAGRELAELAKRDLTKVLRILRSLDPGRNEIPVSCTLRELIPAGLTAPEFYSLIAELEDKGFVGAGFRCDAAYAIANAASKETPVPNELIDRMERWLIPCATEDAAEIEADTKDTTSTSPVLWGHGSLATLPNGNYPTLRALTSACLSVEPPRLDRWLSILERHAARAESSRVWEALMQRELTYLRMADRSRVEALVDQVIAAAPSTLVGQGWAQFVAHAFRWASVAAVRRWVMGIVEKASVGQQGAGELACLRHALFPAEDWSRELVETLSGDAASDAALGVAHTVANLWHEPMTRPVVHPILLLLLRSNDERVLTALSAIFMNDGFAADAETRELLDALVVYPSVLKNGRAERLPEMLVKLVVSEPTRVCQVVHALLDTAGDQMGNIATSWYLSTEWLLDIALQLQDMGASERAAGLVLFERMLEFNMPQAKEMTLDLDKRTPVGSSPRAPVRRRSRAKMRKPVRRG</sequence>
<dbReference type="SMART" id="SM00382">
    <property type="entry name" value="AAA"/>
    <property type="match status" value="1"/>
</dbReference>
<evidence type="ECO:0000256" key="4">
    <source>
        <dbReference type="ARBA" id="ARBA00023136"/>
    </source>
</evidence>
<reference evidence="7 8" key="1">
    <citation type="submission" date="2020-03" db="EMBL/GenBank/DDBJ databases">
        <title>Hydrogenophaga sp. nov. isolated from cyanobacterial mat.</title>
        <authorList>
            <person name="Thorat V."/>
            <person name="Kirdat K."/>
            <person name="Tiwarekar B."/>
            <person name="Costa E.D."/>
            <person name="Yadav A."/>
        </authorList>
    </citation>
    <scope>NUCLEOTIDE SEQUENCE [LARGE SCALE GENOMIC DNA]</scope>
    <source>
        <strain evidence="7 8">BA0156</strain>
    </source>
</reference>
<name>A0A6G8IHU7_9BURK</name>
<evidence type="ECO:0000313" key="7">
    <source>
        <dbReference type="EMBL" id="QIM52605.1"/>
    </source>
</evidence>
<dbReference type="KEGG" id="hcz:G9Q37_10825"/>
<dbReference type="GO" id="GO:0005524">
    <property type="term" value="F:ATP binding"/>
    <property type="evidence" value="ECO:0007669"/>
    <property type="project" value="InterPro"/>
</dbReference>
<feature type="compositionally biased region" description="Basic residues" evidence="5">
    <location>
        <begin position="1583"/>
        <end position="1599"/>
    </location>
</feature>
<dbReference type="InterPro" id="IPR027417">
    <property type="entry name" value="P-loop_NTPase"/>
</dbReference>
<evidence type="ECO:0000256" key="1">
    <source>
        <dbReference type="ARBA" id="ARBA00004240"/>
    </source>
</evidence>
<proteinExistence type="predicted"/>
<dbReference type="SUPFAM" id="SSF53474">
    <property type="entry name" value="alpha/beta-Hydrolases"/>
    <property type="match status" value="1"/>
</dbReference>
<feature type="domain" description="AAA+ ATPase" evidence="6">
    <location>
        <begin position="327"/>
        <end position="468"/>
    </location>
</feature>
<keyword evidence="3" id="KW-0256">Endoplasmic reticulum</keyword>
<organism evidence="7 8">
    <name type="scientific">Hydrogenophaga crocea</name>
    <dbReference type="NCBI Taxonomy" id="2716225"/>
    <lineage>
        <taxon>Bacteria</taxon>
        <taxon>Pseudomonadati</taxon>
        <taxon>Pseudomonadota</taxon>
        <taxon>Betaproteobacteria</taxon>
        <taxon>Burkholderiales</taxon>
        <taxon>Comamonadaceae</taxon>
        <taxon>Hydrogenophaga</taxon>
    </lineage>
</organism>
<dbReference type="PANTHER" id="PTHR48182">
    <property type="entry name" value="PROTEIN SERAC1"/>
    <property type="match status" value="1"/>
</dbReference>